<sequence length="260" mass="28763">MSITASKETLSTPINHDITRTTQSSSTSKSPIVSPDEISPSQENIESATSLSSSSEIDATPTNPNNETSGKQTPLRKSRTMPKRKTFDGRKQREKQKIRMRQKRQQSQYPDTPPIELVVESNVSVERMDGAISAPPSNFLGQVSMGFPHSKKPLARVQASCSERMHSPAPRLPSPRGSRLFVREQDKAPSPDSPAWVCAPPRAPGPDTVHVSGSAGQAQLDTSREEETSNFIQQLNYDLSRSAHRIYERPTPFPFVTRKN</sequence>
<feature type="compositionally biased region" description="Polar residues" evidence="1">
    <location>
        <begin position="1"/>
        <end position="14"/>
    </location>
</feature>
<feature type="compositionally biased region" description="Polar residues" evidence="1">
    <location>
        <begin position="56"/>
        <end position="72"/>
    </location>
</feature>
<organism evidence="2">
    <name type="scientific">Magallana gigas</name>
    <name type="common">Pacific oyster</name>
    <name type="synonym">Crassostrea gigas</name>
    <dbReference type="NCBI Taxonomy" id="29159"/>
    <lineage>
        <taxon>Eukaryota</taxon>
        <taxon>Metazoa</taxon>
        <taxon>Spiralia</taxon>
        <taxon>Lophotrochozoa</taxon>
        <taxon>Mollusca</taxon>
        <taxon>Bivalvia</taxon>
        <taxon>Autobranchia</taxon>
        <taxon>Pteriomorphia</taxon>
        <taxon>Ostreida</taxon>
        <taxon>Ostreoidea</taxon>
        <taxon>Ostreidae</taxon>
        <taxon>Magallana</taxon>
    </lineage>
</organism>
<feature type="compositionally biased region" description="Basic and acidic residues" evidence="1">
    <location>
        <begin position="85"/>
        <end position="97"/>
    </location>
</feature>
<name>K1QRI5_MAGGI</name>
<reference evidence="2" key="1">
    <citation type="journal article" date="2012" name="Nature">
        <title>The oyster genome reveals stress adaptation and complexity of shell formation.</title>
        <authorList>
            <person name="Zhang G."/>
            <person name="Fang X."/>
            <person name="Guo X."/>
            <person name="Li L."/>
            <person name="Luo R."/>
            <person name="Xu F."/>
            <person name="Yang P."/>
            <person name="Zhang L."/>
            <person name="Wang X."/>
            <person name="Qi H."/>
            <person name="Xiong Z."/>
            <person name="Que H."/>
            <person name="Xie Y."/>
            <person name="Holland P.W."/>
            <person name="Paps J."/>
            <person name="Zhu Y."/>
            <person name="Wu F."/>
            <person name="Chen Y."/>
            <person name="Wang J."/>
            <person name="Peng C."/>
            <person name="Meng J."/>
            <person name="Yang L."/>
            <person name="Liu J."/>
            <person name="Wen B."/>
            <person name="Zhang N."/>
            <person name="Huang Z."/>
            <person name="Zhu Q."/>
            <person name="Feng Y."/>
            <person name="Mount A."/>
            <person name="Hedgecock D."/>
            <person name="Xu Z."/>
            <person name="Liu Y."/>
            <person name="Domazet-Loso T."/>
            <person name="Du Y."/>
            <person name="Sun X."/>
            <person name="Zhang S."/>
            <person name="Liu B."/>
            <person name="Cheng P."/>
            <person name="Jiang X."/>
            <person name="Li J."/>
            <person name="Fan D."/>
            <person name="Wang W."/>
            <person name="Fu W."/>
            <person name="Wang T."/>
            <person name="Wang B."/>
            <person name="Zhang J."/>
            <person name="Peng Z."/>
            <person name="Li Y."/>
            <person name="Li N."/>
            <person name="Wang J."/>
            <person name="Chen M."/>
            <person name="He Y."/>
            <person name="Tan F."/>
            <person name="Song X."/>
            <person name="Zheng Q."/>
            <person name="Huang R."/>
            <person name="Yang H."/>
            <person name="Du X."/>
            <person name="Chen L."/>
            <person name="Yang M."/>
            <person name="Gaffney P.M."/>
            <person name="Wang S."/>
            <person name="Luo L."/>
            <person name="She Z."/>
            <person name="Ming Y."/>
            <person name="Huang W."/>
            <person name="Zhang S."/>
            <person name="Huang B."/>
            <person name="Zhang Y."/>
            <person name="Qu T."/>
            <person name="Ni P."/>
            <person name="Miao G."/>
            <person name="Wang J."/>
            <person name="Wang Q."/>
            <person name="Steinberg C.E."/>
            <person name="Wang H."/>
            <person name="Li N."/>
            <person name="Qian L."/>
            <person name="Zhang G."/>
            <person name="Li Y."/>
            <person name="Yang H."/>
            <person name="Liu X."/>
            <person name="Wang J."/>
            <person name="Yin Y."/>
            <person name="Wang J."/>
        </authorList>
    </citation>
    <scope>NUCLEOTIDE SEQUENCE [LARGE SCALE GENOMIC DNA]</scope>
    <source>
        <strain evidence="2">05x7-T-G4-1.051#20</strain>
    </source>
</reference>
<feature type="compositionally biased region" description="Low complexity" evidence="1">
    <location>
        <begin position="20"/>
        <end position="30"/>
    </location>
</feature>
<feature type="region of interest" description="Disordered" evidence="1">
    <location>
        <begin position="155"/>
        <end position="227"/>
    </location>
</feature>
<dbReference type="HOGENOM" id="CLU_1070597_0_0_1"/>
<dbReference type="AlphaFoldDB" id="K1QRI5"/>
<proteinExistence type="predicted"/>
<dbReference type="InParanoid" id="K1QRI5"/>
<evidence type="ECO:0000313" key="2">
    <source>
        <dbReference type="EMBL" id="EKC24131.1"/>
    </source>
</evidence>
<evidence type="ECO:0000256" key="1">
    <source>
        <dbReference type="SAM" id="MobiDB-lite"/>
    </source>
</evidence>
<gene>
    <name evidence="2" type="ORF">CGI_10007300</name>
</gene>
<dbReference type="EMBL" id="JH816848">
    <property type="protein sequence ID" value="EKC24131.1"/>
    <property type="molecule type" value="Genomic_DNA"/>
</dbReference>
<feature type="region of interest" description="Disordered" evidence="1">
    <location>
        <begin position="1"/>
        <end position="111"/>
    </location>
</feature>
<protein>
    <submittedName>
        <fullName evidence="2">Uncharacterized protein</fullName>
    </submittedName>
</protein>
<feature type="compositionally biased region" description="Basic residues" evidence="1">
    <location>
        <begin position="74"/>
        <end position="84"/>
    </location>
</feature>
<accession>K1QRI5</accession>